<evidence type="ECO:0000313" key="3">
    <source>
        <dbReference type="Proteomes" id="UP000002280"/>
    </source>
</evidence>
<evidence type="ECO:0000256" key="1">
    <source>
        <dbReference type="SAM" id="MobiDB-lite"/>
    </source>
</evidence>
<protein>
    <submittedName>
        <fullName evidence="2">Chromosome 4 C11orf97 homolog</fullName>
    </submittedName>
</protein>
<keyword evidence="3" id="KW-1185">Reference proteome</keyword>
<dbReference type="InParanoid" id="A0A5F8GHX9"/>
<evidence type="ECO:0000313" key="2">
    <source>
        <dbReference type="Ensembl" id="ENSMODP00000047233.1"/>
    </source>
</evidence>
<accession>A0A5F8GHX9</accession>
<organism evidence="2 3">
    <name type="scientific">Monodelphis domestica</name>
    <name type="common">Gray short-tailed opossum</name>
    <dbReference type="NCBI Taxonomy" id="13616"/>
    <lineage>
        <taxon>Eukaryota</taxon>
        <taxon>Metazoa</taxon>
        <taxon>Chordata</taxon>
        <taxon>Craniata</taxon>
        <taxon>Vertebrata</taxon>
        <taxon>Euteleostomi</taxon>
        <taxon>Mammalia</taxon>
        <taxon>Metatheria</taxon>
        <taxon>Didelphimorphia</taxon>
        <taxon>Didelphidae</taxon>
        <taxon>Monodelphis</taxon>
    </lineage>
</organism>
<feature type="region of interest" description="Disordered" evidence="1">
    <location>
        <begin position="47"/>
        <end position="75"/>
    </location>
</feature>
<proteinExistence type="predicted"/>
<name>A0A5F8GHX9_MONDO</name>
<feature type="compositionally biased region" description="Acidic residues" evidence="1">
    <location>
        <begin position="53"/>
        <end position="63"/>
    </location>
</feature>
<dbReference type="PANTHER" id="PTHR38326">
    <property type="entry name" value="CHROMOSOME 11 OPEN READING FRAME 97"/>
    <property type="match status" value="1"/>
</dbReference>
<dbReference type="AlphaFoldDB" id="A0A5F8GHX9"/>
<dbReference type="GO" id="GO:0097546">
    <property type="term" value="C:ciliary base"/>
    <property type="evidence" value="ECO:0000318"/>
    <property type="project" value="GO_Central"/>
</dbReference>
<dbReference type="PANTHER" id="PTHR38326:SF1">
    <property type="entry name" value="CHROMOSOME 11 OPEN READING FRAME 97"/>
    <property type="match status" value="1"/>
</dbReference>
<reference evidence="2" key="3">
    <citation type="submission" date="2025-09" db="UniProtKB">
        <authorList>
            <consortium name="Ensembl"/>
        </authorList>
    </citation>
    <scope>IDENTIFICATION</scope>
</reference>
<dbReference type="Ensembl" id="ENSMODT00000061943.1">
    <property type="protein sequence ID" value="ENSMODP00000047233.1"/>
    <property type="gene ID" value="ENSMODG00000028613.2"/>
</dbReference>
<dbReference type="Bgee" id="ENSMODG00000028613">
    <property type="expression patterns" value="Expressed in testis and 17 other cell types or tissues"/>
</dbReference>
<dbReference type="GeneTree" id="ENSGT00520000058823"/>
<reference evidence="2 3" key="1">
    <citation type="journal article" date="2007" name="Nature">
        <title>Genome of the marsupial Monodelphis domestica reveals innovation in non-coding sequences.</title>
        <authorList>
            <person name="Mikkelsen T.S."/>
            <person name="Wakefield M.J."/>
            <person name="Aken B."/>
            <person name="Amemiya C.T."/>
            <person name="Chang J.L."/>
            <person name="Duke S."/>
            <person name="Garber M."/>
            <person name="Gentles A.J."/>
            <person name="Goodstadt L."/>
            <person name="Heger A."/>
            <person name="Jurka J."/>
            <person name="Kamal M."/>
            <person name="Mauceli E."/>
            <person name="Searle S.M."/>
            <person name="Sharpe T."/>
            <person name="Baker M.L."/>
            <person name="Batzer M.A."/>
            <person name="Benos P.V."/>
            <person name="Belov K."/>
            <person name="Clamp M."/>
            <person name="Cook A."/>
            <person name="Cuff J."/>
            <person name="Das R."/>
            <person name="Davidow L."/>
            <person name="Deakin J.E."/>
            <person name="Fazzari M.J."/>
            <person name="Glass J.L."/>
            <person name="Grabherr M."/>
            <person name="Greally J.M."/>
            <person name="Gu W."/>
            <person name="Hore T.A."/>
            <person name="Huttley G.A."/>
            <person name="Kleber M."/>
            <person name="Jirtle R.L."/>
            <person name="Koina E."/>
            <person name="Lee J.T."/>
            <person name="Mahony S."/>
            <person name="Marra M.A."/>
            <person name="Miller R.D."/>
            <person name="Nicholls R.D."/>
            <person name="Oda M."/>
            <person name="Papenfuss A.T."/>
            <person name="Parra Z.E."/>
            <person name="Pollock D.D."/>
            <person name="Ray D.A."/>
            <person name="Schein J.E."/>
            <person name="Speed T.P."/>
            <person name="Thompson K."/>
            <person name="VandeBerg J.L."/>
            <person name="Wade C.M."/>
            <person name="Walker J.A."/>
            <person name="Waters P.D."/>
            <person name="Webber C."/>
            <person name="Weidman J.R."/>
            <person name="Xie X."/>
            <person name="Zody M.C."/>
            <person name="Baldwin J."/>
            <person name="Abdouelleil A."/>
            <person name="Abdulkadir J."/>
            <person name="Abebe A."/>
            <person name="Abera B."/>
            <person name="Abreu J."/>
            <person name="Acer S.C."/>
            <person name="Aftuck L."/>
            <person name="Alexander A."/>
            <person name="An P."/>
            <person name="Anderson E."/>
            <person name="Anderson S."/>
            <person name="Arachi H."/>
            <person name="Azer M."/>
            <person name="Bachantsang P."/>
            <person name="Barry A."/>
            <person name="Bayul T."/>
            <person name="Berlin A."/>
            <person name="Bessette D."/>
            <person name="Bloom T."/>
            <person name="Bloom T."/>
            <person name="Boguslavskiy L."/>
            <person name="Bonnet C."/>
            <person name="Boukhgalter B."/>
            <person name="Bourzgui I."/>
            <person name="Brown A."/>
            <person name="Cahill P."/>
            <person name="Channer S."/>
            <person name="Cheshatsang Y."/>
            <person name="Chuda L."/>
            <person name="Citroen M."/>
            <person name="Collymore A."/>
            <person name="Cooke P."/>
            <person name="Costello M."/>
            <person name="D'Aco K."/>
            <person name="Daza R."/>
            <person name="De Haan G."/>
            <person name="DeGray S."/>
            <person name="DeMaso C."/>
            <person name="Dhargay N."/>
            <person name="Dooley K."/>
            <person name="Dooley E."/>
            <person name="Doricent M."/>
            <person name="Dorje P."/>
            <person name="Dorjee K."/>
            <person name="Dupes A."/>
            <person name="Elong R."/>
            <person name="Falk J."/>
            <person name="Farina A."/>
            <person name="Faro S."/>
            <person name="Ferguson D."/>
            <person name="Fisher S."/>
            <person name="Foley C.D."/>
            <person name="Franke A."/>
            <person name="Friedrich D."/>
            <person name="Gadbois L."/>
            <person name="Gearin G."/>
            <person name="Gearin C.R."/>
            <person name="Giannoukos G."/>
            <person name="Goode T."/>
            <person name="Graham J."/>
            <person name="Grandbois E."/>
            <person name="Grewal S."/>
            <person name="Gyaltsen K."/>
            <person name="Hafez N."/>
            <person name="Hagos B."/>
            <person name="Hall J."/>
            <person name="Henson C."/>
            <person name="Hollinger A."/>
            <person name="Honan T."/>
            <person name="Huard M.D."/>
            <person name="Hughes L."/>
            <person name="Hurhula B."/>
            <person name="Husby M.E."/>
            <person name="Kamat A."/>
            <person name="Kanga B."/>
            <person name="Kashin S."/>
            <person name="Khazanovich D."/>
            <person name="Kisner P."/>
            <person name="Lance K."/>
            <person name="Lara M."/>
            <person name="Lee W."/>
            <person name="Lennon N."/>
            <person name="Letendre F."/>
            <person name="LeVine R."/>
            <person name="Lipovsky A."/>
            <person name="Liu X."/>
            <person name="Liu J."/>
            <person name="Liu S."/>
            <person name="Lokyitsang T."/>
            <person name="Lokyitsang Y."/>
            <person name="Lubonja R."/>
            <person name="Lui A."/>
            <person name="MacDonald P."/>
            <person name="Magnisalis V."/>
            <person name="Maru K."/>
            <person name="Matthews C."/>
            <person name="McCusker W."/>
            <person name="McDonough S."/>
            <person name="Mehta T."/>
            <person name="Meldrim J."/>
            <person name="Meneus L."/>
            <person name="Mihai O."/>
            <person name="Mihalev A."/>
            <person name="Mihova T."/>
            <person name="Mittelman R."/>
            <person name="Mlenga V."/>
            <person name="Montmayeur A."/>
            <person name="Mulrain L."/>
            <person name="Navidi A."/>
            <person name="Naylor J."/>
            <person name="Negash T."/>
            <person name="Nguyen T."/>
            <person name="Nguyen N."/>
            <person name="Nicol R."/>
            <person name="Norbu C."/>
            <person name="Norbu N."/>
            <person name="Novod N."/>
            <person name="O'Neill B."/>
            <person name="Osman S."/>
            <person name="Markiewicz E."/>
            <person name="Oyono O.L."/>
            <person name="Patti C."/>
            <person name="Phunkhang P."/>
            <person name="Pierre F."/>
            <person name="Priest M."/>
            <person name="Raghuraman S."/>
            <person name="Rege F."/>
            <person name="Reyes R."/>
            <person name="Rise C."/>
            <person name="Rogov P."/>
            <person name="Ross K."/>
            <person name="Ryan E."/>
            <person name="Settipalli S."/>
            <person name="Shea T."/>
            <person name="Sherpa N."/>
            <person name="Shi L."/>
            <person name="Shih D."/>
            <person name="Sparrow T."/>
            <person name="Spaulding J."/>
            <person name="Stalker J."/>
            <person name="Stange-Thomann N."/>
            <person name="Stavropoulos S."/>
            <person name="Stone C."/>
            <person name="Strader C."/>
            <person name="Tesfaye S."/>
            <person name="Thomson T."/>
            <person name="Thoulutsang Y."/>
            <person name="Thoulutsang D."/>
            <person name="Topham K."/>
            <person name="Topping I."/>
            <person name="Tsamla T."/>
            <person name="Vassiliev H."/>
            <person name="Vo A."/>
            <person name="Wangchuk T."/>
            <person name="Wangdi T."/>
            <person name="Weiand M."/>
            <person name="Wilkinson J."/>
            <person name="Wilson A."/>
            <person name="Yadav S."/>
            <person name="Young G."/>
            <person name="Yu Q."/>
            <person name="Zembek L."/>
            <person name="Zhong D."/>
            <person name="Zimmer A."/>
            <person name="Zwirko Z."/>
            <person name="Jaffe D.B."/>
            <person name="Alvarez P."/>
            <person name="Brockman W."/>
            <person name="Butler J."/>
            <person name="Chin C."/>
            <person name="Gnerre S."/>
            <person name="MacCallum I."/>
            <person name="Graves J.A."/>
            <person name="Ponting C.P."/>
            <person name="Breen M."/>
            <person name="Samollow P.B."/>
            <person name="Lander E.S."/>
            <person name="Lindblad-Toh K."/>
        </authorList>
    </citation>
    <scope>NUCLEOTIDE SEQUENCE [LARGE SCALE GENOMIC DNA]</scope>
</reference>
<dbReference type="Proteomes" id="UP000002280">
    <property type="component" value="Chromosome 4"/>
</dbReference>
<sequence>MATGDASRFALPDWCCEGSSDGAEVRTLGDMRGAEAAVVAAAAAAAATVMRAEDEDEDEDEEAGREQRPKPSQPAGIACAVCGEPSSGCHSERGKPWKKFLYCEPHKRIKEVLEEELFIQRDECHIKKPSTVALEGIWSIKRNFSMGSLKPGSQNKNSLLPQPKYYSRHGGIRKITDFYYSTPEIIHLQLLQILTSQISKLIIHYRNQGRCQ</sequence>
<dbReference type="InterPro" id="IPR040429">
    <property type="entry name" value="C11orf97-like"/>
</dbReference>
<reference evidence="2" key="2">
    <citation type="submission" date="2025-08" db="UniProtKB">
        <authorList>
            <consortium name="Ensembl"/>
        </authorList>
    </citation>
    <scope>IDENTIFICATION</scope>
</reference>